<dbReference type="OrthoDB" id="1470350at2759"/>
<keyword evidence="8" id="KW-1185">Reference proteome</keyword>
<dbReference type="GO" id="GO:0005506">
    <property type="term" value="F:iron ion binding"/>
    <property type="evidence" value="ECO:0007669"/>
    <property type="project" value="InterPro"/>
</dbReference>
<comment type="caution">
    <text evidence="7">The sequence shown here is derived from an EMBL/GenBank/DDBJ whole genome shotgun (WGS) entry which is preliminary data.</text>
</comment>
<accession>A0A9P6QG62</accession>
<keyword evidence="3 6" id="KW-0560">Oxidoreductase</keyword>
<dbReference type="PRINTS" id="PR00463">
    <property type="entry name" value="EP450I"/>
</dbReference>
<evidence type="ECO:0000313" key="7">
    <source>
        <dbReference type="EMBL" id="KAG0267893.1"/>
    </source>
</evidence>
<dbReference type="Gene3D" id="1.10.630.10">
    <property type="entry name" value="Cytochrome P450"/>
    <property type="match status" value="1"/>
</dbReference>
<dbReference type="PANTHER" id="PTHR24296">
    <property type="entry name" value="CYTOCHROME P450"/>
    <property type="match status" value="1"/>
</dbReference>
<dbReference type="SUPFAM" id="SSF48264">
    <property type="entry name" value="Cytochrome P450"/>
    <property type="match status" value="1"/>
</dbReference>
<dbReference type="PRINTS" id="PR00385">
    <property type="entry name" value="P450"/>
</dbReference>
<dbReference type="InterPro" id="IPR002401">
    <property type="entry name" value="Cyt_P450_E_grp-I"/>
</dbReference>
<keyword evidence="6" id="KW-0503">Monooxygenase</keyword>
<dbReference type="AlphaFoldDB" id="A0A9P6QG62"/>
<name>A0A9P6QG62_9FUNG</name>
<evidence type="ECO:0000313" key="8">
    <source>
        <dbReference type="Proteomes" id="UP000807716"/>
    </source>
</evidence>
<sequence length="484" mass="54885">MAVASKIVTFLAPFLAPDNQVKLLLTAIGLLLFHFRGRAVGTRRRPDLKGPQGLPLLGNMLMMARVPPTKLYEFLETMTETYGPTCHGIFTSDGDQWRFQRKLASHIFNVRSFREYTSEVFVHEGLKLIDFLGKAADSGSTVDLHHVFLAFTLDSFGTISFGKSFGCMDDMERETDFAVSFDDLTTACSLRLIDPLWKLRERVTSAGAKIRYDKALVGQYALSLIERRRQGGDSEQEGLFRPYNVGGGKKDLLQLFMECRDDQGEPLSDEFIKDIILNFTIAGRDTTAQALTWMFYCLLREGANPADMEALVEEVDRVLPDHQTPTYESHKQQKYAEACLNETLRLYPVVPRNLKTCIEDDVLPDGTRIYKGDIFTWSTWVMGRQESIWGPDAKVYRPLRWINSEKPSQAKFNSFHTGPRVCLGQQFATIEALTMIALILQRFSVEMVDPKKPVEYDASVTLPMAHGLPVRLRRRTQDVPTITV</sequence>
<keyword evidence="5 6" id="KW-0349">Heme</keyword>
<evidence type="ECO:0000256" key="6">
    <source>
        <dbReference type="RuleBase" id="RU000461"/>
    </source>
</evidence>
<keyword evidence="4 5" id="KW-0408">Iron</keyword>
<organism evidence="7 8">
    <name type="scientific">Actinomortierella ambigua</name>
    <dbReference type="NCBI Taxonomy" id="1343610"/>
    <lineage>
        <taxon>Eukaryota</taxon>
        <taxon>Fungi</taxon>
        <taxon>Fungi incertae sedis</taxon>
        <taxon>Mucoromycota</taxon>
        <taxon>Mortierellomycotina</taxon>
        <taxon>Mortierellomycetes</taxon>
        <taxon>Mortierellales</taxon>
        <taxon>Mortierellaceae</taxon>
        <taxon>Actinomortierella</taxon>
    </lineage>
</organism>
<dbReference type="GO" id="GO:0004497">
    <property type="term" value="F:monooxygenase activity"/>
    <property type="evidence" value="ECO:0007669"/>
    <property type="project" value="UniProtKB-KW"/>
</dbReference>
<dbReference type="Pfam" id="PF00067">
    <property type="entry name" value="p450"/>
    <property type="match status" value="1"/>
</dbReference>
<reference evidence="7" key="1">
    <citation type="journal article" date="2020" name="Fungal Divers.">
        <title>Resolving the Mortierellaceae phylogeny through synthesis of multi-gene phylogenetics and phylogenomics.</title>
        <authorList>
            <person name="Vandepol N."/>
            <person name="Liber J."/>
            <person name="Desiro A."/>
            <person name="Na H."/>
            <person name="Kennedy M."/>
            <person name="Barry K."/>
            <person name="Grigoriev I.V."/>
            <person name="Miller A.N."/>
            <person name="O'Donnell K."/>
            <person name="Stajich J.E."/>
            <person name="Bonito G."/>
        </authorList>
    </citation>
    <scope>NUCLEOTIDE SEQUENCE</scope>
    <source>
        <strain evidence="7">BC1065</strain>
    </source>
</reference>
<evidence type="ECO:0000256" key="5">
    <source>
        <dbReference type="PIRSR" id="PIRSR602401-1"/>
    </source>
</evidence>
<dbReference type="InterPro" id="IPR036396">
    <property type="entry name" value="Cyt_P450_sf"/>
</dbReference>
<dbReference type="GO" id="GO:0006629">
    <property type="term" value="P:lipid metabolic process"/>
    <property type="evidence" value="ECO:0007669"/>
    <property type="project" value="UniProtKB-ARBA"/>
</dbReference>
<dbReference type="GO" id="GO:0016705">
    <property type="term" value="F:oxidoreductase activity, acting on paired donors, with incorporation or reduction of molecular oxygen"/>
    <property type="evidence" value="ECO:0007669"/>
    <property type="project" value="InterPro"/>
</dbReference>
<protein>
    <recommendedName>
        <fullName evidence="9">Cytochrome P450</fullName>
    </recommendedName>
</protein>
<evidence type="ECO:0000256" key="3">
    <source>
        <dbReference type="ARBA" id="ARBA00023002"/>
    </source>
</evidence>
<comment type="similarity">
    <text evidence="1 6">Belongs to the cytochrome P450 family.</text>
</comment>
<evidence type="ECO:0000256" key="4">
    <source>
        <dbReference type="ARBA" id="ARBA00023004"/>
    </source>
</evidence>
<evidence type="ECO:0000256" key="1">
    <source>
        <dbReference type="ARBA" id="ARBA00010617"/>
    </source>
</evidence>
<evidence type="ECO:0008006" key="9">
    <source>
        <dbReference type="Google" id="ProtNLM"/>
    </source>
</evidence>
<gene>
    <name evidence="7" type="ORF">DFQ27_007970</name>
</gene>
<feature type="binding site" description="axial binding residue" evidence="5">
    <location>
        <position position="422"/>
    </location>
    <ligand>
        <name>heme</name>
        <dbReference type="ChEBI" id="CHEBI:30413"/>
    </ligand>
    <ligandPart>
        <name>Fe</name>
        <dbReference type="ChEBI" id="CHEBI:18248"/>
    </ligandPart>
</feature>
<dbReference type="GO" id="GO:0020037">
    <property type="term" value="F:heme binding"/>
    <property type="evidence" value="ECO:0007669"/>
    <property type="project" value="InterPro"/>
</dbReference>
<dbReference type="EMBL" id="JAAAJB010000065">
    <property type="protein sequence ID" value="KAG0267893.1"/>
    <property type="molecule type" value="Genomic_DNA"/>
</dbReference>
<dbReference type="InterPro" id="IPR001128">
    <property type="entry name" value="Cyt_P450"/>
</dbReference>
<dbReference type="PROSITE" id="PS00086">
    <property type="entry name" value="CYTOCHROME_P450"/>
    <property type="match status" value="1"/>
</dbReference>
<dbReference type="InterPro" id="IPR017972">
    <property type="entry name" value="Cyt_P450_CS"/>
</dbReference>
<keyword evidence="2 5" id="KW-0479">Metal-binding</keyword>
<comment type="cofactor">
    <cofactor evidence="5">
        <name>heme</name>
        <dbReference type="ChEBI" id="CHEBI:30413"/>
    </cofactor>
</comment>
<dbReference type="Proteomes" id="UP000807716">
    <property type="component" value="Unassembled WGS sequence"/>
</dbReference>
<evidence type="ECO:0000256" key="2">
    <source>
        <dbReference type="ARBA" id="ARBA00022723"/>
    </source>
</evidence>
<proteinExistence type="inferred from homology"/>